<comment type="caution">
    <text evidence="4">The sequence shown here is derived from an EMBL/GenBank/DDBJ whole genome shotgun (WGS) entry which is preliminary data.</text>
</comment>
<dbReference type="InterPro" id="IPR014221">
    <property type="entry name" value="SpoII_E"/>
</dbReference>
<dbReference type="AlphaFoldDB" id="A0A2K2FCH2"/>
<dbReference type="InterPro" id="IPR001932">
    <property type="entry name" value="PPM-type_phosphatase-like_dom"/>
</dbReference>
<dbReference type="NCBIfam" id="TIGR02865">
    <property type="entry name" value="spore_II_E"/>
    <property type="match status" value="1"/>
</dbReference>
<keyword evidence="5" id="KW-1185">Reference proteome</keyword>
<keyword evidence="2" id="KW-0812">Transmembrane</keyword>
<dbReference type="Proteomes" id="UP000236151">
    <property type="component" value="Unassembled WGS sequence"/>
</dbReference>
<evidence type="ECO:0000256" key="2">
    <source>
        <dbReference type="SAM" id="Phobius"/>
    </source>
</evidence>
<reference evidence="4 5" key="1">
    <citation type="submission" date="2017-06" db="EMBL/GenBank/DDBJ databases">
        <title>Investigating the central metabolism of Clostridium thermosuccinogenes.</title>
        <authorList>
            <person name="Koendjbiharie J.G."/>
            <person name="van Kranenburg R."/>
        </authorList>
    </citation>
    <scope>NUCLEOTIDE SEQUENCE [LARGE SCALE GENOMIC DNA]</scope>
    <source>
        <strain evidence="4 5">DSM 5806</strain>
    </source>
</reference>
<feature type="transmembrane region" description="Helical" evidence="2">
    <location>
        <begin position="37"/>
        <end position="63"/>
    </location>
</feature>
<dbReference type="OrthoDB" id="9763774at2"/>
<protein>
    <submittedName>
        <fullName evidence="4">Stage II sporulation protein E</fullName>
    </submittedName>
</protein>
<feature type="transmembrane region" description="Helical" evidence="2">
    <location>
        <begin position="117"/>
        <end position="138"/>
    </location>
</feature>
<organism evidence="4 5">
    <name type="scientific">Clostridium thermosuccinogenes</name>
    <dbReference type="NCBI Taxonomy" id="84032"/>
    <lineage>
        <taxon>Bacteria</taxon>
        <taxon>Bacillati</taxon>
        <taxon>Bacillota</taxon>
        <taxon>Clostridia</taxon>
        <taxon>Eubacteriales</taxon>
        <taxon>Clostridiaceae</taxon>
        <taxon>Clostridium</taxon>
    </lineage>
</organism>
<evidence type="ECO:0000313" key="4">
    <source>
        <dbReference type="EMBL" id="PNT98140.1"/>
    </source>
</evidence>
<dbReference type="Pfam" id="PF07228">
    <property type="entry name" value="SpoIIE"/>
    <property type="match status" value="1"/>
</dbReference>
<dbReference type="EMBL" id="NIOJ01000030">
    <property type="protein sequence ID" value="PNT98140.1"/>
    <property type="molecule type" value="Genomic_DNA"/>
</dbReference>
<feature type="domain" description="PPM-type phosphatase" evidence="3">
    <location>
        <begin position="583"/>
        <end position="795"/>
    </location>
</feature>
<dbReference type="SUPFAM" id="SSF81606">
    <property type="entry name" value="PP2C-like"/>
    <property type="match status" value="1"/>
</dbReference>
<evidence type="ECO:0000313" key="5">
    <source>
        <dbReference type="Proteomes" id="UP000236151"/>
    </source>
</evidence>
<dbReference type="PANTHER" id="PTHR43156">
    <property type="entry name" value="STAGE II SPORULATION PROTEIN E-RELATED"/>
    <property type="match status" value="1"/>
</dbReference>
<dbReference type="SMART" id="SM00331">
    <property type="entry name" value="PP2C_SIG"/>
    <property type="match status" value="1"/>
</dbReference>
<name>A0A2K2FCH2_9CLOT</name>
<dbReference type="RefSeq" id="WP_103081908.1">
    <property type="nucleotide sequence ID" value="NZ_CP021850.1"/>
</dbReference>
<dbReference type="InterPro" id="IPR045768">
    <property type="entry name" value="SpoIIE_N"/>
</dbReference>
<dbReference type="Pfam" id="PF19732">
    <property type="entry name" value="SpoIIE_N"/>
    <property type="match status" value="1"/>
</dbReference>
<evidence type="ECO:0000256" key="1">
    <source>
        <dbReference type="ARBA" id="ARBA00022801"/>
    </source>
</evidence>
<keyword evidence="2" id="KW-0472">Membrane</keyword>
<feature type="transmembrane region" description="Helical" evidence="2">
    <location>
        <begin position="246"/>
        <end position="263"/>
    </location>
</feature>
<feature type="transmembrane region" description="Helical" evidence="2">
    <location>
        <begin position="150"/>
        <end position="170"/>
    </location>
</feature>
<dbReference type="InterPro" id="IPR036457">
    <property type="entry name" value="PPM-type-like_dom_sf"/>
</dbReference>
<accession>A0A2K2FCH2</accession>
<sequence>MKTETVPYKTFAKASGKYVKSKGRTVLSSLLTKNTAIVFPVSFLLGKAVLMGGIMPFGTAFYAASLGYDINRLLLVLPIIFGMIAGGAGSQIYVAIAAMLIFNVLNMPFKADETRISFRYAVIAFISVLIPEMVFTYFQGFLLYDLLKGILHAFIVFTLVFIFRNAFALIDDTRKKRLFTNEEIISIAITAALALSSIADMQLFGCNPKNIICIFIILVSSYKSGPGVGAAVGVMAGLVASMSGTVTPLVIGSYAFCGLLGGIFRTLGKIGSSLGFVMGNTVLTLYLNGSTDVIIYLKEIILAIAVFMLIPEKLMNAVANVLAVEGRVNVDKRSYSQRIKDITVERLNKFSNAFREMSKTFSEISETKAVADKQDITSMFDRVAENVCKDCSLCLYCWDRNFYNTYQVMFKIIERLDEKGRIEEADIPDYFLDKCERINDFVKAVNNAYEIFKVDMVWKSRIGESRGLVSQQLEGLSKAISGLSAEINADISFKEDLEDIILHELSKEGFKAKDVTVFENKWGKYEVCIYHKSCGGKRKCLSSVEKLVSNVVGRKMIKEDSGCNQKDITGLCVLKLVEEETFRVTTGVARVCKYDGMVSGDNYTFLNTGEGKYIVALSDGMGSGRKAAVQSRATVSLLEQLIQSGFDKDTTVKLINSVLVLKSNEDSFSTIDMSIIDLYSGEAEFVKIGAVPTYIKSEEAVECVRSASLPAGILSDIEVELAHKRVQDGDFIIMMTDGVLDSFNVGSDGENSLKSFIAGIKSTNPQEIADSILDEAYRNYEGKPADDMMVLAAKIWKRVS</sequence>
<dbReference type="InterPro" id="IPR052016">
    <property type="entry name" value="Bact_Sigma-Reg"/>
</dbReference>
<dbReference type="Gene3D" id="3.60.40.10">
    <property type="entry name" value="PPM-type phosphatase domain"/>
    <property type="match status" value="1"/>
</dbReference>
<gene>
    <name evidence="4" type="primary">spoIIE</name>
    <name evidence="4" type="ORF">CDQ84_11625</name>
</gene>
<dbReference type="GO" id="GO:0004722">
    <property type="term" value="F:protein serine/threonine phosphatase activity"/>
    <property type="evidence" value="ECO:0007669"/>
    <property type="project" value="InterPro"/>
</dbReference>
<keyword evidence="1" id="KW-0378">Hydrolase</keyword>
<keyword evidence="2" id="KW-1133">Transmembrane helix</keyword>
<dbReference type="KEGG" id="cthd:CDO33_18425"/>
<evidence type="ECO:0000259" key="3">
    <source>
        <dbReference type="SMART" id="SM00331"/>
    </source>
</evidence>
<feature type="transmembrane region" description="Helical" evidence="2">
    <location>
        <begin position="211"/>
        <end position="240"/>
    </location>
</feature>
<feature type="transmembrane region" description="Helical" evidence="2">
    <location>
        <begin position="293"/>
        <end position="310"/>
    </location>
</feature>
<proteinExistence type="predicted"/>
<feature type="transmembrane region" description="Helical" evidence="2">
    <location>
        <begin position="75"/>
        <end position="105"/>
    </location>
</feature>
<dbReference type="PANTHER" id="PTHR43156:SF2">
    <property type="entry name" value="STAGE II SPORULATION PROTEIN E"/>
    <property type="match status" value="1"/>
</dbReference>